<protein>
    <submittedName>
        <fullName evidence="1">Alpha/beta hydrolase</fullName>
        <ecNumber evidence="1">3.-.-.-</ecNumber>
    </submittedName>
</protein>
<keyword evidence="4" id="KW-1185">Reference proteome</keyword>
<name>A0A9Q6RYM1_9BURK</name>
<dbReference type="Pfam" id="PF06821">
    <property type="entry name" value="Ser_hydrolase"/>
    <property type="match status" value="1"/>
</dbReference>
<proteinExistence type="predicted"/>
<evidence type="ECO:0000313" key="1">
    <source>
        <dbReference type="EMBL" id="MEO1755031.1"/>
    </source>
</evidence>
<dbReference type="EMBL" id="CP015958">
    <property type="protein sequence ID" value="QLB61600.1"/>
    <property type="molecule type" value="Genomic_DNA"/>
</dbReference>
<keyword evidence="1" id="KW-0378">Hydrolase</keyword>
<dbReference type="GO" id="GO:0016787">
    <property type="term" value="F:hydrolase activity"/>
    <property type="evidence" value="ECO:0007669"/>
    <property type="project" value="UniProtKB-KW"/>
</dbReference>
<sequence length="186" mass="19702">MALEQQSVIVLPGYMNSGVGHWQTRWEACYPHFSRVPMRDWDHPVCGEWCDTLDAAVAAAKAPVLLVAHSLGCLTVAFWAARHASHDALAKVAGALLVAVPDPAGPGFPADAAGFDAVPIDPLPFPSIVVASTDDPYGGVPFSQACATAWGSRWENIGPRGHINADSGLGDWEEGQRWLASMASMA</sequence>
<dbReference type="SUPFAM" id="SSF53474">
    <property type="entry name" value="alpha/beta-Hydrolases"/>
    <property type="match status" value="1"/>
</dbReference>
<accession>A0A9Q6RYM1</accession>
<evidence type="ECO:0000313" key="2">
    <source>
        <dbReference type="EMBL" id="QLB61600.1"/>
    </source>
</evidence>
<reference evidence="2 3" key="1">
    <citation type="journal article" date="2014" name="Genome Announc.">
        <title>Draft Genome Sequence of the Haloacid-Degrading Burkholderia caribensis Strain MBA4.</title>
        <authorList>
            <person name="Pan Y."/>
            <person name="Kong K.F."/>
            <person name="Tsang J.S."/>
        </authorList>
    </citation>
    <scope>NUCLEOTIDE SEQUENCE [LARGE SCALE GENOMIC DNA]</scope>
    <source>
        <strain evidence="2 3">852011</strain>
    </source>
</reference>
<dbReference type="InterPro" id="IPR029058">
    <property type="entry name" value="AB_hydrolase_fold"/>
</dbReference>
<organism evidence="2 3">
    <name type="scientific">Paraburkholderia caribensis</name>
    <dbReference type="NCBI Taxonomy" id="75105"/>
    <lineage>
        <taxon>Bacteria</taxon>
        <taxon>Pseudomonadati</taxon>
        <taxon>Pseudomonadota</taxon>
        <taxon>Betaproteobacteria</taxon>
        <taxon>Burkholderiales</taxon>
        <taxon>Burkholderiaceae</taxon>
        <taxon>Paraburkholderia</taxon>
    </lineage>
</organism>
<dbReference type="Proteomes" id="UP000509548">
    <property type="component" value="Chromosome 1"/>
</dbReference>
<evidence type="ECO:0000313" key="3">
    <source>
        <dbReference type="Proteomes" id="UP000509548"/>
    </source>
</evidence>
<dbReference type="RefSeq" id="WP_107203727.1">
    <property type="nucleotide sequence ID" value="NZ_CP015958.1"/>
</dbReference>
<dbReference type="EC" id="3.-.-.-" evidence="1"/>
<dbReference type="InterPro" id="IPR010662">
    <property type="entry name" value="RBBP9/YdeN"/>
</dbReference>
<gene>
    <name evidence="2" type="ORF">A9O66_03890</name>
    <name evidence="1" type="ORF">VOI32_13935</name>
</gene>
<reference evidence="1 4" key="3">
    <citation type="submission" date="2024-01" db="EMBL/GenBank/DDBJ databases">
        <title>The diversity of rhizobia nodulating Mimosa spp. in eleven states of Brazil covering several biomes is determined by host plant, location, and edaphic factors.</title>
        <authorList>
            <person name="Rouws L."/>
            <person name="Barauna A."/>
            <person name="Beukes C."/>
            <person name="De Faria S.M."/>
            <person name="Gross E."/>
            <person name="Dos Reis Junior F.B."/>
            <person name="Simon M."/>
            <person name="Maluk M."/>
            <person name="Odee D.W."/>
            <person name="Kenicer G."/>
            <person name="Young J.P.W."/>
            <person name="Reis V.M."/>
            <person name="Zilli J."/>
            <person name="James E.K."/>
        </authorList>
    </citation>
    <scope>NUCLEOTIDE SEQUENCE [LARGE SCALE GENOMIC DNA]</scope>
    <source>
        <strain evidence="1 4">JHI1651</strain>
    </source>
</reference>
<dbReference type="Gene3D" id="3.40.50.1820">
    <property type="entry name" value="alpha/beta hydrolase"/>
    <property type="match status" value="1"/>
</dbReference>
<dbReference type="AlphaFoldDB" id="A0A9Q6RYM1"/>
<dbReference type="Proteomes" id="UP001462961">
    <property type="component" value="Unassembled WGS sequence"/>
</dbReference>
<evidence type="ECO:0000313" key="4">
    <source>
        <dbReference type="Proteomes" id="UP001462961"/>
    </source>
</evidence>
<dbReference type="EMBL" id="JAYLVJ010000015">
    <property type="protein sequence ID" value="MEO1755031.1"/>
    <property type="molecule type" value="Genomic_DNA"/>
</dbReference>
<reference evidence="2" key="2">
    <citation type="submission" date="2016-06" db="EMBL/GenBank/DDBJ databases">
        <authorList>
            <person name="Huang P."/>
            <person name="Jiang X."/>
            <person name="Liu X."/>
        </authorList>
    </citation>
    <scope>NUCLEOTIDE SEQUENCE</scope>
    <source>
        <strain evidence="2">852011</strain>
    </source>
</reference>